<reference evidence="2" key="1">
    <citation type="submission" date="2012-08" db="EMBL/GenBank/DDBJ databases">
        <title>The Genome Sequence of Wuchereria bancrofti.</title>
        <authorList>
            <person name="Nutman T.B."/>
            <person name="Fink D.L."/>
            <person name="Russ C."/>
            <person name="Young S."/>
            <person name="Zeng Q."/>
            <person name="Koehrsen M."/>
            <person name="Alvarado L."/>
            <person name="Berlin A."/>
            <person name="Chapman S.B."/>
            <person name="Chen Z."/>
            <person name="Freedman E."/>
            <person name="Gellesch M."/>
            <person name="Goldberg J."/>
            <person name="Griggs A."/>
            <person name="Gujja S."/>
            <person name="Heilman E.R."/>
            <person name="Heiman D."/>
            <person name="Hepburn T."/>
            <person name="Howarth C."/>
            <person name="Jen D."/>
            <person name="Larson L."/>
            <person name="Lewis B."/>
            <person name="Mehta T."/>
            <person name="Park D."/>
            <person name="Pearson M."/>
            <person name="Roberts A."/>
            <person name="Saif S."/>
            <person name="Shea T."/>
            <person name="Shenoy N."/>
            <person name="Sisk P."/>
            <person name="Stolte C."/>
            <person name="Sykes S."/>
            <person name="Walk T."/>
            <person name="White J."/>
            <person name="Yandava C."/>
            <person name="Haas B."/>
            <person name="Henn M.R."/>
            <person name="Nusbaum C."/>
            <person name="Birren B."/>
        </authorList>
    </citation>
    <scope>NUCLEOTIDE SEQUENCE [LARGE SCALE GENOMIC DNA]</scope>
    <source>
        <strain evidence="2">NA</strain>
    </source>
</reference>
<feature type="non-terminal residue" evidence="1">
    <location>
        <position position="1"/>
    </location>
</feature>
<protein>
    <submittedName>
        <fullName evidence="1">Uncharacterized protein</fullName>
    </submittedName>
</protein>
<proteinExistence type="predicted"/>
<dbReference type="EMBL" id="ADBV01015051">
    <property type="protein sequence ID" value="EJW72946.1"/>
    <property type="molecule type" value="Genomic_DNA"/>
</dbReference>
<dbReference type="Proteomes" id="UP000004810">
    <property type="component" value="Unassembled WGS sequence"/>
</dbReference>
<name>J9DTH1_WUCBA</name>
<evidence type="ECO:0000313" key="1">
    <source>
        <dbReference type="EMBL" id="EJW72946.1"/>
    </source>
</evidence>
<gene>
    <name evidence="1" type="ORF">WUBG_16147</name>
</gene>
<comment type="caution">
    <text evidence="1">The sequence shown here is derived from an EMBL/GenBank/DDBJ whole genome shotgun (WGS) entry which is preliminary data.</text>
</comment>
<accession>J9DTH1</accession>
<sequence length="57" mass="6389">IAQLKCAVDYGNNFLLNGNKICENFISIWLSWTYFIIIDSEITAATGDSDFNKVKIG</sequence>
<dbReference type="AlphaFoldDB" id="J9DTH1"/>
<organism evidence="1 2">
    <name type="scientific">Wuchereria bancrofti</name>
    <dbReference type="NCBI Taxonomy" id="6293"/>
    <lineage>
        <taxon>Eukaryota</taxon>
        <taxon>Metazoa</taxon>
        <taxon>Ecdysozoa</taxon>
        <taxon>Nematoda</taxon>
        <taxon>Chromadorea</taxon>
        <taxon>Rhabditida</taxon>
        <taxon>Spirurina</taxon>
        <taxon>Spiruromorpha</taxon>
        <taxon>Filarioidea</taxon>
        <taxon>Onchocercidae</taxon>
        <taxon>Wuchereria</taxon>
    </lineage>
</organism>
<evidence type="ECO:0000313" key="2">
    <source>
        <dbReference type="Proteomes" id="UP000004810"/>
    </source>
</evidence>